<organism evidence="8 9">
    <name type="scientific">Strix occidentalis caurina</name>
    <name type="common">northern spotted owl</name>
    <dbReference type="NCBI Taxonomy" id="311401"/>
    <lineage>
        <taxon>Eukaryota</taxon>
        <taxon>Metazoa</taxon>
        <taxon>Chordata</taxon>
        <taxon>Craniata</taxon>
        <taxon>Vertebrata</taxon>
        <taxon>Euteleostomi</taxon>
        <taxon>Archelosauria</taxon>
        <taxon>Archosauria</taxon>
        <taxon>Dinosauria</taxon>
        <taxon>Saurischia</taxon>
        <taxon>Theropoda</taxon>
        <taxon>Coelurosauria</taxon>
        <taxon>Aves</taxon>
        <taxon>Neognathae</taxon>
        <taxon>Neoaves</taxon>
        <taxon>Telluraves</taxon>
        <taxon>Strigiformes</taxon>
        <taxon>Strigidae</taxon>
        <taxon>Strix</taxon>
    </lineage>
</organism>
<dbReference type="PANTHER" id="PTHR23510:SF3">
    <property type="entry name" value="MAJOR FACILITATOR SUPERFAMILY DOMAIN-CONTAINING PROTEIN 8"/>
    <property type="match status" value="1"/>
</dbReference>
<dbReference type="PROSITE" id="PS50850">
    <property type="entry name" value="MFS"/>
    <property type="match status" value="1"/>
</dbReference>
<name>A0A8D0KYY8_STROC</name>
<evidence type="ECO:0000259" key="7">
    <source>
        <dbReference type="PROSITE" id="PS50850"/>
    </source>
</evidence>
<feature type="domain" description="Major facilitator superfamily (MFS) profile" evidence="7">
    <location>
        <begin position="34"/>
        <end position="243"/>
    </location>
</feature>
<dbReference type="InterPro" id="IPR036259">
    <property type="entry name" value="MFS_trans_sf"/>
</dbReference>
<dbReference type="Pfam" id="PF07690">
    <property type="entry name" value="MFS_1"/>
    <property type="match status" value="1"/>
</dbReference>
<dbReference type="PANTHER" id="PTHR23510">
    <property type="entry name" value="INNER MEMBRANE TRANSPORT PROTEIN YAJR"/>
    <property type="match status" value="1"/>
</dbReference>
<dbReference type="GO" id="GO:0022857">
    <property type="term" value="F:transmembrane transporter activity"/>
    <property type="evidence" value="ECO:0007669"/>
    <property type="project" value="InterPro"/>
</dbReference>
<dbReference type="InterPro" id="IPR051068">
    <property type="entry name" value="MFS_Domain-Containing_Protein"/>
</dbReference>
<keyword evidence="2" id="KW-0813">Transport</keyword>
<dbReference type="AlphaFoldDB" id="A0A8D0KYY8"/>
<evidence type="ECO:0000313" key="8">
    <source>
        <dbReference type="Ensembl" id="ENSSOCP00000018962.1"/>
    </source>
</evidence>
<dbReference type="InterPro" id="IPR020846">
    <property type="entry name" value="MFS_dom"/>
</dbReference>
<dbReference type="GO" id="GO:0005765">
    <property type="term" value="C:lysosomal membrane"/>
    <property type="evidence" value="ECO:0007669"/>
    <property type="project" value="TreeGrafter"/>
</dbReference>
<feature type="transmembrane region" description="Helical" evidence="6">
    <location>
        <begin position="132"/>
        <end position="152"/>
    </location>
</feature>
<accession>A0A8D0KYY8</accession>
<evidence type="ECO:0000256" key="4">
    <source>
        <dbReference type="ARBA" id="ARBA00022989"/>
    </source>
</evidence>
<dbReference type="SUPFAM" id="SSF103473">
    <property type="entry name" value="MFS general substrate transporter"/>
    <property type="match status" value="1"/>
</dbReference>
<reference evidence="8" key="1">
    <citation type="submission" date="2025-08" db="UniProtKB">
        <authorList>
            <consortium name="Ensembl"/>
        </authorList>
    </citation>
    <scope>IDENTIFICATION</scope>
</reference>
<feature type="transmembrane region" description="Helical" evidence="6">
    <location>
        <begin position="71"/>
        <end position="91"/>
    </location>
</feature>
<feature type="transmembrane region" description="Helical" evidence="6">
    <location>
        <begin position="36"/>
        <end position="59"/>
    </location>
</feature>
<dbReference type="GO" id="GO:0012505">
    <property type="term" value="C:endomembrane system"/>
    <property type="evidence" value="ECO:0007669"/>
    <property type="project" value="UniProtKB-SubCell"/>
</dbReference>
<evidence type="ECO:0000313" key="9">
    <source>
        <dbReference type="Proteomes" id="UP000694551"/>
    </source>
</evidence>
<protein>
    <submittedName>
        <fullName evidence="8">Major facilitator superfamily domain containing 8</fullName>
    </submittedName>
</protein>
<evidence type="ECO:0000256" key="1">
    <source>
        <dbReference type="ARBA" id="ARBA00004127"/>
    </source>
</evidence>
<dbReference type="Gene3D" id="1.20.1250.20">
    <property type="entry name" value="MFS general substrate transporter like domains"/>
    <property type="match status" value="1"/>
</dbReference>
<dbReference type="Ensembl" id="ENSSOCT00000019441.1">
    <property type="protein sequence ID" value="ENSSOCP00000018962.1"/>
    <property type="gene ID" value="ENSSOCG00000013219.1"/>
</dbReference>
<keyword evidence="5 6" id="KW-0472">Membrane</keyword>
<sequence length="243" mass="27405">LAYNLIMISFSLDFWFKNRDVVETQEHYKSRWRSIWIMYLTMFLSSVGFSIVIMSVWPYLQEIDPTADASFLGWIIASYSIGQMLASPLFGLWSNYRPRREPLVISTAISVAANCLYAYVHVPHSHNKYYMLTARALVGFGAGNVAVVRSYIAGATSLTERTSAMANTSACQAVGFILGPGCLHGMVNCLWKWSTNTWACFCEPDIHSPGTTVSLTLGDSLQEINCIFCEIWKDARRELLNMY</sequence>
<keyword evidence="3 6" id="KW-0812">Transmembrane</keyword>
<feature type="transmembrane region" description="Helical" evidence="6">
    <location>
        <begin position="103"/>
        <end position="120"/>
    </location>
</feature>
<evidence type="ECO:0000256" key="2">
    <source>
        <dbReference type="ARBA" id="ARBA00022448"/>
    </source>
</evidence>
<evidence type="ECO:0000256" key="6">
    <source>
        <dbReference type="SAM" id="Phobius"/>
    </source>
</evidence>
<dbReference type="Proteomes" id="UP000694551">
    <property type="component" value="Unplaced"/>
</dbReference>
<evidence type="ECO:0000256" key="5">
    <source>
        <dbReference type="ARBA" id="ARBA00023136"/>
    </source>
</evidence>
<evidence type="ECO:0000256" key="3">
    <source>
        <dbReference type="ARBA" id="ARBA00022692"/>
    </source>
</evidence>
<dbReference type="InterPro" id="IPR011701">
    <property type="entry name" value="MFS"/>
</dbReference>
<keyword evidence="4 6" id="KW-1133">Transmembrane helix</keyword>
<proteinExistence type="predicted"/>
<keyword evidence="9" id="KW-1185">Reference proteome</keyword>
<reference evidence="8" key="2">
    <citation type="submission" date="2025-09" db="UniProtKB">
        <authorList>
            <consortium name="Ensembl"/>
        </authorList>
    </citation>
    <scope>IDENTIFICATION</scope>
</reference>
<comment type="subcellular location">
    <subcellularLocation>
        <location evidence="1">Endomembrane system</location>
        <topology evidence="1">Multi-pass membrane protein</topology>
    </subcellularLocation>
</comment>